<evidence type="ECO:0000259" key="2">
    <source>
        <dbReference type="PROSITE" id="PS50104"/>
    </source>
</evidence>
<dbReference type="InterPro" id="IPR000157">
    <property type="entry name" value="TIR_dom"/>
</dbReference>
<organism evidence="3 4">
    <name type="scientific">Actinocorallia libanotica</name>
    <dbReference type="NCBI Taxonomy" id="46162"/>
    <lineage>
        <taxon>Bacteria</taxon>
        <taxon>Bacillati</taxon>
        <taxon>Actinomycetota</taxon>
        <taxon>Actinomycetes</taxon>
        <taxon>Streptosporangiales</taxon>
        <taxon>Thermomonosporaceae</taxon>
        <taxon>Actinocorallia</taxon>
    </lineage>
</organism>
<dbReference type="SUPFAM" id="SSF52200">
    <property type="entry name" value="Toll/Interleukin receptor TIR domain"/>
    <property type="match status" value="1"/>
</dbReference>
<feature type="region of interest" description="Disordered" evidence="1">
    <location>
        <begin position="370"/>
        <end position="407"/>
    </location>
</feature>
<comment type="caution">
    <text evidence="3">The sequence shown here is derived from an EMBL/GenBank/DDBJ whole genome shotgun (WGS) entry which is preliminary data.</text>
</comment>
<proteinExistence type="predicted"/>
<gene>
    <name evidence="3" type="ORF">GCM10009550_06230</name>
</gene>
<keyword evidence="4" id="KW-1185">Reference proteome</keyword>
<reference evidence="4" key="1">
    <citation type="journal article" date="2019" name="Int. J. Syst. Evol. Microbiol.">
        <title>The Global Catalogue of Microorganisms (GCM) 10K type strain sequencing project: providing services to taxonomists for standard genome sequencing and annotation.</title>
        <authorList>
            <consortium name="The Broad Institute Genomics Platform"/>
            <consortium name="The Broad Institute Genome Sequencing Center for Infectious Disease"/>
            <person name="Wu L."/>
            <person name="Ma J."/>
        </authorList>
    </citation>
    <scope>NUCLEOTIDE SEQUENCE [LARGE SCALE GENOMIC DNA]</scope>
    <source>
        <strain evidence="4">JCM 10696</strain>
    </source>
</reference>
<dbReference type="PROSITE" id="PS50104">
    <property type="entry name" value="TIR"/>
    <property type="match status" value="1"/>
</dbReference>
<dbReference type="NCBIfam" id="NF040588">
    <property type="entry name" value="FxsC_Nterm"/>
    <property type="match status" value="1"/>
</dbReference>
<feature type="domain" description="TIR" evidence="2">
    <location>
        <begin position="4"/>
        <end position="148"/>
    </location>
</feature>
<dbReference type="RefSeq" id="WP_344236456.1">
    <property type="nucleotide sequence ID" value="NZ_BAAAHH010000002.1"/>
</dbReference>
<evidence type="ECO:0000313" key="4">
    <source>
        <dbReference type="Proteomes" id="UP001500665"/>
    </source>
</evidence>
<dbReference type="InterPro" id="IPR035897">
    <property type="entry name" value="Toll_tir_struct_dom_sf"/>
</dbReference>
<protein>
    <recommendedName>
        <fullName evidence="2">TIR domain-containing protein</fullName>
    </recommendedName>
</protein>
<feature type="compositionally biased region" description="Basic residues" evidence="1">
    <location>
        <begin position="398"/>
        <end position="407"/>
    </location>
</feature>
<dbReference type="Proteomes" id="UP001500665">
    <property type="component" value="Unassembled WGS sequence"/>
</dbReference>
<evidence type="ECO:0000313" key="3">
    <source>
        <dbReference type="EMBL" id="GAA0938507.1"/>
    </source>
</evidence>
<evidence type="ECO:0000256" key="1">
    <source>
        <dbReference type="SAM" id="MobiDB-lite"/>
    </source>
</evidence>
<name>A0ABP4ARR7_9ACTN</name>
<dbReference type="InterPro" id="IPR047603">
    <property type="entry name" value="FxsC_N"/>
</dbReference>
<sequence length="407" mass="45550">MTAEFPHFFLSYARMHFGDDPDLLTRKFFKDLCTDVSQLAATDQPGYMDQRHLEIGADWQSRLTLALSTCRVFVPIYSPRYFTSDYCGREWALFDHRIARHAQSNGARPEVVVPVLWTEMEADDLPDLAKSVQYSQQGMPAAYLREGLYGIMKLKRYGEEYKETVLLLAKAIIRAARNPLDPLGETDRIPLQEAHNAFAGMQRPRESLTIRVTVAACDLESLPPGRDPSFYAERPLGWNPYVPTDAGPVAQHAEEVIRSLGHRPEVRQLNGDRPDAAAPDVLLVDLWAADVDALAHDLRGANSPSSVVVLPVGQHDPQTMQHRERLESALKSSIRPSLSRSGSRRGVDRDEFDLAIGDAVEAAIGHHVRTVRVENAPPPQKRLSLRDTRPGDPESGPGRRRQGQKEE</sequence>
<dbReference type="EMBL" id="BAAAHH010000002">
    <property type="protein sequence ID" value="GAA0938507.1"/>
    <property type="molecule type" value="Genomic_DNA"/>
</dbReference>
<dbReference type="InterPro" id="IPR026367">
    <property type="entry name" value="FxsC_C"/>
</dbReference>
<dbReference type="Pfam" id="PF13676">
    <property type="entry name" value="TIR_2"/>
    <property type="match status" value="1"/>
</dbReference>
<dbReference type="Gene3D" id="3.40.50.10140">
    <property type="entry name" value="Toll/interleukin-1 receptor homology (TIR) domain"/>
    <property type="match status" value="1"/>
</dbReference>
<dbReference type="NCBIfam" id="TIGR04276">
    <property type="entry name" value="FxsC_Cterm"/>
    <property type="match status" value="1"/>
</dbReference>
<accession>A0ABP4ARR7</accession>